<keyword evidence="2" id="KW-1185">Reference proteome</keyword>
<protein>
    <submittedName>
        <fullName evidence="1">Uncharacterized protein</fullName>
    </submittedName>
</protein>
<gene>
    <name evidence="1" type="ORF">KI688_003584</name>
</gene>
<organism evidence="1 2">
    <name type="scientific">Linnemannia hyalina</name>
    <dbReference type="NCBI Taxonomy" id="64524"/>
    <lineage>
        <taxon>Eukaryota</taxon>
        <taxon>Fungi</taxon>
        <taxon>Fungi incertae sedis</taxon>
        <taxon>Mucoromycota</taxon>
        <taxon>Mortierellomycotina</taxon>
        <taxon>Mortierellomycetes</taxon>
        <taxon>Mortierellales</taxon>
        <taxon>Mortierellaceae</taxon>
        <taxon>Linnemannia</taxon>
    </lineage>
</organism>
<dbReference type="AlphaFoldDB" id="A0A9P7XRJ0"/>
<evidence type="ECO:0000313" key="1">
    <source>
        <dbReference type="EMBL" id="KAG9064396.1"/>
    </source>
</evidence>
<reference evidence="1" key="1">
    <citation type="submission" date="2021-06" db="EMBL/GenBank/DDBJ databases">
        <title>Genome Sequence of Mortierella hyaline Strain SCG-10, a Cold-Adapted, Nitrate-Reducing Fungus Isolated from Soil in Minnesota, USA.</title>
        <authorList>
            <person name="Aldossari N."/>
        </authorList>
    </citation>
    <scope>NUCLEOTIDE SEQUENCE</scope>
    <source>
        <strain evidence="1">SCG-10</strain>
    </source>
</reference>
<dbReference type="OrthoDB" id="10399166at2759"/>
<accession>A0A9P7XRJ0</accession>
<proteinExistence type="predicted"/>
<sequence>MKGIAFNDATLWVDSPAITQEKQGYAVHFGAIQAGAAFSIEGFYGHRAFLGTGGVGEAVELRVSRAERDPANDRLLDLVLTSAVVYVKQLEKQQQQLVDANSRPSKLVTVESRTATFGTGPAGLFHVFPCDARANVSVTTYTPGVTATAIRVILHRTPTGGTTTIFRTIRTTIHSASRIVIHAVMARNPPASIWNCNCI</sequence>
<dbReference type="EMBL" id="JAHRHY010000014">
    <property type="protein sequence ID" value="KAG9064396.1"/>
    <property type="molecule type" value="Genomic_DNA"/>
</dbReference>
<comment type="caution">
    <text evidence="1">The sequence shown here is derived from an EMBL/GenBank/DDBJ whole genome shotgun (WGS) entry which is preliminary data.</text>
</comment>
<evidence type="ECO:0000313" key="2">
    <source>
        <dbReference type="Proteomes" id="UP000707451"/>
    </source>
</evidence>
<name>A0A9P7XRJ0_9FUNG</name>
<dbReference type="Proteomes" id="UP000707451">
    <property type="component" value="Unassembled WGS sequence"/>
</dbReference>